<feature type="region of interest" description="Disordered" evidence="1">
    <location>
        <begin position="139"/>
        <end position="169"/>
    </location>
</feature>
<evidence type="ECO:0000313" key="3">
    <source>
        <dbReference type="Proteomes" id="UP000032180"/>
    </source>
</evidence>
<feature type="compositionally biased region" description="Pro residues" evidence="1">
    <location>
        <begin position="139"/>
        <end position="148"/>
    </location>
</feature>
<feature type="compositionally biased region" description="Polar residues" evidence="1">
    <location>
        <begin position="1"/>
        <end position="31"/>
    </location>
</feature>
<reference evidence="2 3" key="1">
    <citation type="submission" date="2012-08" db="EMBL/GenBank/DDBJ databases">
        <title>Oryza genome evolution.</title>
        <authorList>
            <person name="Wing R.A."/>
        </authorList>
    </citation>
    <scope>NUCLEOTIDE SEQUENCE</scope>
</reference>
<reference evidence="3" key="2">
    <citation type="submission" date="2013-12" db="EMBL/GenBank/DDBJ databases">
        <authorList>
            <person name="Yu Y."/>
            <person name="Lee S."/>
            <person name="de Baynast K."/>
            <person name="Wissotski M."/>
            <person name="Liu L."/>
            <person name="Talag J."/>
            <person name="Goicoechea J."/>
            <person name="Angelova A."/>
            <person name="Jetty R."/>
            <person name="Kudrna D."/>
            <person name="Golser W."/>
            <person name="Rivera L."/>
            <person name="Zhang J."/>
            <person name="Wing R."/>
        </authorList>
    </citation>
    <scope>NUCLEOTIDE SEQUENCE</scope>
</reference>
<feature type="region of interest" description="Disordered" evidence="1">
    <location>
        <begin position="1"/>
        <end position="55"/>
    </location>
</feature>
<organism evidence="2 3">
    <name type="scientific">Leersia perrieri</name>
    <dbReference type="NCBI Taxonomy" id="77586"/>
    <lineage>
        <taxon>Eukaryota</taxon>
        <taxon>Viridiplantae</taxon>
        <taxon>Streptophyta</taxon>
        <taxon>Embryophyta</taxon>
        <taxon>Tracheophyta</taxon>
        <taxon>Spermatophyta</taxon>
        <taxon>Magnoliopsida</taxon>
        <taxon>Liliopsida</taxon>
        <taxon>Poales</taxon>
        <taxon>Poaceae</taxon>
        <taxon>BOP clade</taxon>
        <taxon>Oryzoideae</taxon>
        <taxon>Oryzeae</taxon>
        <taxon>Oryzinae</taxon>
        <taxon>Leersia</taxon>
    </lineage>
</organism>
<dbReference type="HOGENOM" id="CLU_1130492_0_0_1"/>
<feature type="compositionally biased region" description="Low complexity" evidence="1">
    <location>
        <begin position="32"/>
        <end position="41"/>
    </location>
</feature>
<dbReference type="Gramene" id="LPERR10G02950.1">
    <property type="protein sequence ID" value="LPERR10G02950.1"/>
    <property type="gene ID" value="LPERR10G02950"/>
</dbReference>
<evidence type="ECO:0000313" key="2">
    <source>
        <dbReference type="EnsemblPlants" id="LPERR10G02950.1"/>
    </source>
</evidence>
<keyword evidence="3" id="KW-1185">Reference proteome</keyword>
<dbReference type="EnsemblPlants" id="LPERR10G02950.1">
    <property type="protein sequence ID" value="LPERR10G02950.1"/>
    <property type="gene ID" value="LPERR10G02950"/>
</dbReference>
<sequence>MAQPAESSVSIANLASPPTTNLPSVTPATNQPIPFSPSAESPSPPPSPHRSIWSETDEERILEILRAHLRRNDDLPRGVDLLMAVFGRLTRTDYSLAEVNALRRRFEETDALLCSGAGGPAPGHDVWGAAPVAVALPKPAPAAQPNPEIPAAKNANPARPAGRPRQMAALPPPAKRMRYEEMRVQYPMLAAKVDEVTRKALEGVSDMMAWSLELRLKNQRLAGGGGPTARTDDKAKQMASLISGLI</sequence>
<dbReference type="Proteomes" id="UP000032180">
    <property type="component" value="Chromosome 10"/>
</dbReference>
<protein>
    <submittedName>
        <fullName evidence="2">Uncharacterized protein</fullName>
    </submittedName>
</protein>
<evidence type="ECO:0000256" key="1">
    <source>
        <dbReference type="SAM" id="MobiDB-lite"/>
    </source>
</evidence>
<dbReference type="AlphaFoldDB" id="A0A0D9XI70"/>
<accession>A0A0D9XI70</accession>
<reference evidence="2" key="3">
    <citation type="submission" date="2015-04" db="UniProtKB">
        <authorList>
            <consortium name="EnsemblPlants"/>
        </authorList>
    </citation>
    <scope>IDENTIFICATION</scope>
</reference>
<proteinExistence type="predicted"/>
<name>A0A0D9XI70_9ORYZ</name>
<feature type="compositionally biased region" description="Low complexity" evidence="1">
    <location>
        <begin position="149"/>
        <end position="165"/>
    </location>
</feature>